<feature type="compositionally biased region" description="Basic and acidic residues" evidence="1">
    <location>
        <begin position="60"/>
        <end position="78"/>
    </location>
</feature>
<dbReference type="OMA" id="GFRFNKE"/>
<evidence type="ECO:0000313" key="3">
    <source>
        <dbReference type="Proteomes" id="UP000594263"/>
    </source>
</evidence>
<feature type="region of interest" description="Disordered" evidence="1">
    <location>
        <begin position="32"/>
        <end position="117"/>
    </location>
</feature>
<organism evidence="2 3">
    <name type="scientific">Kalanchoe fedtschenkoi</name>
    <name type="common">Lavender scallops</name>
    <name type="synonym">South American air plant</name>
    <dbReference type="NCBI Taxonomy" id="63787"/>
    <lineage>
        <taxon>Eukaryota</taxon>
        <taxon>Viridiplantae</taxon>
        <taxon>Streptophyta</taxon>
        <taxon>Embryophyta</taxon>
        <taxon>Tracheophyta</taxon>
        <taxon>Spermatophyta</taxon>
        <taxon>Magnoliopsida</taxon>
        <taxon>eudicotyledons</taxon>
        <taxon>Gunneridae</taxon>
        <taxon>Pentapetalae</taxon>
        <taxon>Saxifragales</taxon>
        <taxon>Crassulaceae</taxon>
        <taxon>Kalanchoe</taxon>
    </lineage>
</organism>
<evidence type="ECO:0000313" key="2">
    <source>
        <dbReference type="EnsemblPlants" id="Kaladp0002s0100.1.v1.1.CDS.1"/>
    </source>
</evidence>
<accession>A0A7N0R9G0</accession>
<feature type="compositionally biased region" description="Low complexity" evidence="1">
    <location>
        <begin position="50"/>
        <end position="59"/>
    </location>
</feature>
<dbReference type="PANTHER" id="PTHR33785:SF2">
    <property type="entry name" value="DUF1685 DOMAIN-CONTAINING PROTEIN"/>
    <property type="match status" value="1"/>
</dbReference>
<sequence>MSDTSLAAASLCLVGAMDRLWFHHAVLLGGFPSPKSSSSQPITDTVLPDSSLESSNKSSVSDHEESLSVTDEEKREKTQDEEEQEDVTTRPTRMTSHATVKARSHSHSPKTGKCSKSSVVVRCPSSGKILDKAASSCKTLEDLEQEEVRGFIDLGFRFNKEHISPKMISVVPGLQRINDEASPPPTTTNFIKTGQQQMISASPEAKSDKDEIAMRPYLSEAWLIKRPDSPLLKVRVRRGGGAADMKKQLKFWARTVASAVHQES</sequence>
<reference evidence="2" key="1">
    <citation type="submission" date="2021-01" db="UniProtKB">
        <authorList>
            <consortium name="EnsemblPlants"/>
        </authorList>
    </citation>
    <scope>IDENTIFICATION</scope>
</reference>
<dbReference type="Gramene" id="Kaladp0002s0100.1.v1.1">
    <property type="protein sequence ID" value="Kaladp0002s0100.1.v1.1.CDS.1"/>
    <property type="gene ID" value="Kaladp0002s0100.v1.1"/>
</dbReference>
<dbReference type="Proteomes" id="UP000594263">
    <property type="component" value="Unplaced"/>
</dbReference>
<keyword evidence="3" id="KW-1185">Reference proteome</keyword>
<name>A0A7N0R9G0_KALFE</name>
<proteinExistence type="predicted"/>
<dbReference type="AlphaFoldDB" id="A0A7N0R9G0"/>
<protein>
    <submittedName>
        <fullName evidence="2">Uncharacterized protein</fullName>
    </submittedName>
</protein>
<dbReference type="PANTHER" id="PTHR33785">
    <property type="entry name" value="OS06G0550800 PROTEIN"/>
    <property type="match status" value="1"/>
</dbReference>
<feature type="compositionally biased region" description="Polar residues" evidence="1">
    <location>
        <begin position="34"/>
        <end position="43"/>
    </location>
</feature>
<feature type="compositionally biased region" description="Basic residues" evidence="1">
    <location>
        <begin position="100"/>
        <end position="110"/>
    </location>
</feature>
<evidence type="ECO:0000256" key="1">
    <source>
        <dbReference type="SAM" id="MobiDB-lite"/>
    </source>
</evidence>
<dbReference type="EnsemblPlants" id="Kaladp0002s0100.1.v1.1">
    <property type="protein sequence ID" value="Kaladp0002s0100.1.v1.1.CDS.1"/>
    <property type="gene ID" value="Kaladp0002s0100.v1.1"/>
</dbReference>